<keyword evidence="1" id="KW-1133">Transmembrane helix</keyword>
<dbReference type="AlphaFoldDB" id="A0AB35PPB7"/>
<reference evidence="2" key="1">
    <citation type="submission" date="2019-07" db="EMBL/GenBank/DDBJ databases">
        <title>Phylogenomic Reclassification of ATCC Bacillus Strains and Various Taxa within the Genus Bacillus.</title>
        <authorList>
            <person name="Riojas M.A."/>
            <person name="Frank A.M."/>
            <person name="Fenn S.L."/>
            <person name="King S.P."/>
            <person name="Brower S.M."/>
            <person name="Hazbon M.H."/>
        </authorList>
    </citation>
    <scope>NUCLEOTIDE SEQUENCE</scope>
    <source>
        <strain evidence="2">ATCC 35646</strain>
    </source>
</reference>
<sequence>MELKNTGFITLFLIIYFLFISYKIINKTKIEHKKEILNFTFYSSIIFIISLTIFPIKLDPELYTINRIHNYIPFYSMFDFVENKSIFISFKNIIGNIVLFIPFSFMLY</sequence>
<dbReference type="EMBL" id="VKQN01000165">
    <property type="protein sequence ID" value="MDR4181122.1"/>
    <property type="molecule type" value="Genomic_DNA"/>
</dbReference>
<feature type="transmembrane region" description="Helical" evidence="1">
    <location>
        <begin position="86"/>
        <end position="107"/>
    </location>
</feature>
<feature type="transmembrane region" description="Helical" evidence="1">
    <location>
        <begin position="37"/>
        <end position="56"/>
    </location>
</feature>
<dbReference type="Proteomes" id="UP001181533">
    <property type="component" value="Unassembled WGS sequence"/>
</dbReference>
<comment type="caution">
    <text evidence="2">The sequence shown here is derived from an EMBL/GenBank/DDBJ whole genome shotgun (WGS) entry which is preliminary data.</text>
</comment>
<organism evidence="2 3">
    <name type="scientific">Bacillus thuringiensis</name>
    <dbReference type="NCBI Taxonomy" id="1428"/>
    <lineage>
        <taxon>Bacteria</taxon>
        <taxon>Bacillati</taxon>
        <taxon>Bacillota</taxon>
        <taxon>Bacilli</taxon>
        <taxon>Bacillales</taxon>
        <taxon>Bacillaceae</taxon>
        <taxon>Bacillus</taxon>
        <taxon>Bacillus cereus group</taxon>
    </lineage>
</organism>
<evidence type="ECO:0000313" key="2">
    <source>
        <dbReference type="EMBL" id="MDR4181122.1"/>
    </source>
</evidence>
<keyword evidence="1" id="KW-0472">Membrane</keyword>
<evidence type="ECO:0000256" key="1">
    <source>
        <dbReference type="SAM" id="Phobius"/>
    </source>
</evidence>
<protein>
    <submittedName>
        <fullName evidence="2">VanZ family protein</fullName>
    </submittedName>
</protein>
<keyword evidence="1" id="KW-0812">Transmembrane</keyword>
<feature type="transmembrane region" description="Helical" evidence="1">
    <location>
        <begin position="6"/>
        <end position="25"/>
    </location>
</feature>
<gene>
    <name evidence="2" type="ORF">FO599_35165</name>
</gene>
<proteinExistence type="predicted"/>
<evidence type="ECO:0000313" key="3">
    <source>
        <dbReference type="Proteomes" id="UP001181533"/>
    </source>
</evidence>
<name>A0AB35PPB7_BACTU</name>
<feature type="non-terminal residue" evidence="2">
    <location>
        <position position="108"/>
    </location>
</feature>
<accession>A0AB35PPB7</accession>